<name>A0AAW0G846_9APHY</name>
<comment type="caution">
    <text evidence="7">The sequence shown here is derived from an EMBL/GenBank/DDBJ whole genome shotgun (WGS) entry which is preliminary data.</text>
</comment>
<dbReference type="InterPro" id="IPR024512">
    <property type="entry name" value="Ser_palmitoyltrfase_ssu-like"/>
</dbReference>
<dbReference type="EMBL" id="JASBNA010000008">
    <property type="protein sequence ID" value="KAK7689578.1"/>
    <property type="molecule type" value="Genomic_DNA"/>
</dbReference>
<reference evidence="7 8" key="1">
    <citation type="submission" date="2022-09" db="EMBL/GenBank/DDBJ databases">
        <authorList>
            <person name="Palmer J.M."/>
        </authorList>
    </citation>
    <scope>NUCLEOTIDE SEQUENCE [LARGE SCALE GENOMIC DNA]</scope>
    <source>
        <strain evidence="7 8">DSM 7382</strain>
    </source>
</reference>
<dbReference type="Pfam" id="PF11779">
    <property type="entry name" value="SPT_ssu-like"/>
    <property type="match status" value="1"/>
</dbReference>
<dbReference type="AlphaFoldDB" id="A0AAW0G846"/>
<evidence type="ECO:0000313" key="7">
    <source>
        <dbReference type="EMBL" id="KAK7689578.1"/>
    </source>
</evidence>
<comment type="subcellular location">
    <subcellularLocation>
        <location evidence="1">Endoplasmic reticulum membrane</location>
        <topology evidence="1">Multi-pass membrane protein</topology>
    </subcellularLocation>
</comment>
<feature type="transmembrane region" description="Helical" evidence="6">
    <location>
        <begin position="81"/>
        <end position="102"/>
    </location>
</feature>
<keyword evidence="8" id="KW-1185">Reference proteome</keyword>
<keyword evidence="5 6" id="KW-0472">Membrane</keyword>
<keyword evidence="4 6" id="KW-1133">Transmembrane helix</keyword>
<evidence type="ECO:0000256" key="1">
    <source>
        <dbReference type="ARBA" id="ARBA00004477"/>
    </source>
</evidence>
<dbReference type="GO" id="GO:0005789">
    <property type="term" value="C:endoplasmic reticulum membrane"/>
    <property type="evidence" value="ECO:0007669"/>
    <property type="project" value="UniProtKB-SubCell"/>
</dbReference>
<evidence type="ECO:0000256" key="3">
    <source>
        <dbReference type="ARBA" id="ARBA00022824"/>
    </source>
</evidence>
<dbReference type="Proteomes" id="UP001385951">
    <property type="component" value="Unassembled WGS sequence"/>
</dbReference>
<organism evidence="7 8">
    <name type="scientific">Cerrena zonata</name>
    <dbReference type="NCBI Taxonomy" id="2478898"/>
    <lineage>
        <taxon>Eukaryota</taxon>
        <taxon>Fungi</taxon>
        <taxon>Dikarya</taxon>
        <taxon>Basidiomycota</taxon>
        <taxon>Agaricomycotina</taxon>
        <taxon>Agaricomycetes</taxon>
        <taxon>Polyporales</taxon>
        <taxon>Cerrenaceae</taxon>
        <taxon>Cerrena</taxon>
    </lineage>
</organism>
<evidence type="ECO:0000313" key="8">
    <source>
        <dbReference type="Proteomes" id="UP001385951"/>
    </source>
</evidence>
<gene>
    <name evidence="7" type="ORF">QCA50_007370</name>
</gene>
<protein>
    <submittedName>
        <fullName evidence="7">Uncharacterized protein</fullName>
    </submittedName>
</protein>
<evidence type="ECO:0000256" key="6">
    <source>
        <dbReference type="SAM" id="Phobius"/>
    </source>
</evidence>
<keyword evidence="3" id="KW-0256">Endoplasmic reticulum</keyword>
<evidence type="ECO:0000256" key="4">
    <source>
        <dbReference type="ARBA" id="ARBA00022989"/>
    </source>
</evidence>
<sequence>MSMASSTSTTKSTGSSTVPAHPYAAYSVAEWKRQPSTFEIIYGLELPYRAPKSAFGTLIWKWRLWIEVTFALSMLQPWEKVLVATISNAVFLLFLAGLILYFPRHLAFLQARTVYYLLGPDAAGMSTSDSLKLLFTGWSWNNTLPSLASITTREL</sequence>
<evidence type="ECO:0000256" key="5">
    <source>
        <dbReference type="ARBA" id="ARBA00023136"/>
    </source>
</evidence>
<keyword evidence="2 6" id="KW-0812">Transmembrane</keyword>
<proteinExistence type="predicted"/>
<evidence type="ECO:0000256" key="2">
    <source>
        <dbReference type="ARBA" id="ARBA00022692"/>
    </source>
</evidence>
<accession>A0AAW0G846</accession>